<dbReference type="GO" id="GO:0003676">
    <property type="term" value="F:nucleic acid binding"/>
    <property type="evidence" value="ECO:0007669"/>
    <property type="project" value="InterPro"/>
</dbReference>
<dbReference type="AlphaFoldDB" id="A0A3B0TR73"/>
<dbReference type="PANTHER" id="PTHR47618:SF1">
    <property type="entry name" value="BIFUNCTIONAL OLIGORIBONUCLEASE AND PAP PHOSPHATASE NRNA"/>
    <property type="match status" value="1"/>
</dbReference>
<feature type="domain" description="DHHA1" evidence="2">
    <location>
        <begin position="253"/>
        <end position="334"/>
    </location>
</feature>
<organism evidence="3">
    <name type="scientific">hydrothermal vent metagenome</name>
    <dbReference type="NCBI Taxonomy" id="652676"/>
    <lineage>
        <taxon>unclassified sequences</taxon>
        <taxon>metagenomes</taxon>
        <taxon>ecological metagenomes</taxon>
    </lineage>
</organism>
<dbReference type="Pfam" id="PF02272">
    <property type="entry name" value="DHHA1"/>
    <property type="match status" value="1"/>
</dbReference>
<dbReference type="InterPro" id="IPR001667">
    <property type="entry name" value="DDH_dom"/>
</dbReference>
<protein>
    <submittedName>
        <fullName evidence="3">3'-to-5' oligoribonuclease A, Bacillus type</fullName>
    </submittedName>
</protein>
<dbReference type="PANTHER" id="PTHR47618">
    <property type="entry name" value="BIFUNCTIONAL OLIGORIBONUCLEASE AND PAP PHOSPHATASE NRNA"/>
    <property type="match status" value="1"/>
</dbReference>
<dbReference type="EMBL" id="UOEP01000089">
    <property type="protein sequence ID" value="VAW18703.1"/>
    <property type="molecule type" value="Genomic_DNA"/>
</dbReference>
<dbReference type="Gene3D" id="3.90.1640.10">
    <property type="entry name" value="inorganic pyrophosphatase (n-terminal core)"/>
    <property type="match status" value="1"/>
</dbReference>
<dbReference type="Gene3D" id="3.10.310.30">
    <property type="match status" value="1"/>
</dbReference>
<sequence>MVLKQSDIEILNSISGVLGGISGPILIVPHANPDGDAIGSAIGLANILQNAGFRVVVISPNSYPSFYNWLDCKTEILDAEKNKAASKKYFANGELLICVDFNEPSRVGPLQKAVEGFTGKKILIDHHPDPIYFCDYTISYPSYSSTAELVFDVVAGLGLTEYIDKPAAEALYTGIMADTGSFSHNTSDPNIYKVIAELLKSGIKPETIHANVYHNYSADRMKLLGYCLHEKMEVLPEYRTAFISITKDELEMFNFKPGDTEGFVNYPLSISGIIFSALFIEKEGLVKASFRSKGDFPANSFSKEHFNGGGHLNAAGGEAKLPLKEALSKFKQLLPGYLNQLLNVNSS</sequence>
<dbReference type="InterPro" id="IPR051319">
    <property type="entry name" value="Oligoribo/pAp-PDE_c-di-AMP_PDE"/>
</dbReference>
<accession>A0A3B0TR73</accession>
<reference evidence="3" key="1">
    <citation type="submission" date="2018-06" db="EMBL/GenBank/DDBJ databases">
        <authorList>
            <person name="Zhirakovskaya E."/>
        </authorList>
    </citation>
    <scope>NUCLEOTIDE SEQUENCE</scope>
</reference>
<gene>
    <name evidence="3" type="ORF">MNBD_BACTEROID01-660</name>
</gene>
<proteinExistence type="predicted"/>
<dbReference type="SUPFAM" id="SSF64182">
    <property type="entry name" value="DHH phosphoesterases"/>
    <property type="match status" value="1"/>
</dbReference>
<feature type="domain" description="DDH" evidence="1">
    <location>
        <begin position="25"/>
        <end position="175"/>
    </location>
</feature>
<dbReference type="Pfam" id="PF01368">
    <property type="entry name" value="DHH"/>
    <property type="match status" value="1"/>
</dbReference>
<evidence type="ECO:0000259" key="2">
    <source>
        <dbReference type="Pfam" id="PF02272"/>
    </source>
</evidence>
<name>A0A3B0TR73_9ZZZZ</name>
<evidence type="ECO:0000313" key="3">
    <source>
        <dbReference type="EMBL" id="VAW18703.1"/>
    </source>
</evidence>
<dbReference type="InterPro" id="IPR038763">
    <property type="entry name" value="DHH_sf"/>
</dbReference>
<dbReference type="InterPro" id="IPR003156">
    <property type="entry name" value="DHHA1_dom"/>
</dbReference>
<evidence type="ECO:0000259" key="1">
    <source>
        <dbReference type="Pfam" id="PF01368"/>
    </source>
</evidence>